<feature type="signal peptide" evidence="2">
    <location>
        <begin position="1"/>
        <end position="27"/>
    </location>
</feature>
<comment type="caution">
    <text evidence="4">The sequence shown here is derived from an EMBL/GenBank/DDBJ whole genome shotgun (WGS) entry which is preliminary data.</text>
</comment>
<dbReference type="SMART" id="SM00062">
    <property type="entry name" value="PBPb"/>
    <property type="match status" value="1"/>
</dbReference>
<feature type="chain" id="PRO_5008092002" evidence="2">
    <location>
        <begin position="28"/>
        <end position="267"/>
    </location>
</feature>
<dbReference type="PANTHER" id="PTHR35936">
    <property type="entry name" value="MEMBRANE-BOUND LYTIC MUREIN TRANSGLYCOSYLASE F"/>
    <property type="match status" value="1"/>
</dbReference>
<name>A0A178MJS0_9PROT</name>
<organism evidence="4 5">
    <name type="scientific">Magnetospirillum moscoviense</name>
    <dbReference type="NCBI Taxonomy" id="1437059"/>
    <lineage>
        <taxon>Bacteria</taxon>
        <taxon>Pseudomonadati</taxon>
        <taxon>Pseudomonadota</taxon>
        <taxon>Alphaproteobacteria</taxon>
        <taxon>Rhodospirillales</taxon>
        <taxon>Rhodospirillaceae</taxon>
        <taxon>Magnetospirillum</taxon>
    </lineage>
</organism>
<dbReference type="AlphaFoldDB" id="A0A178MJS0"/>
<evidence type="ECO:0000313" key="4">
    <source>
        <dbReference type="EMBL" id="OAN48813.1"/>
    </source>
</evidence>
<dbReference type="STRING" id="1437059.A6A05_14375"/>
<evidence type="ECO:0000256" key="1">
    <source>
        <dbReference type="ARBA" id="ARBA00022729"/>
    </source>
</evidence>
<proteinExistence type="predicted"/>
<protein>
    <submittedName>
        <fullName evidence="4">Amino acid ABC transporter substrate-binding protein</fullName>
    </submittedName>
</protein>
<dbReference type="InterPro" id="IPR001638">
    <property type="entry name" value="Solute-binding_3/MltF_N"/>
</dbReference>
<sequence>MHTSRKIILAMALVCAVVTGVFDQAQAADRLSAIRSRGEIRVCIWPDYFAISYRNPRTGELEGIDIDMAREFARSLGVAPVFIDSSFAKLIENMTNDSCDVAMHAVGIRPDRAQHMNFAQPHLVSGTIGVTTKDNKAIRSWADIDVKGVVVVVMKGTVMEPVMRETLKAAQLTVVDDFKAREQEVLSGRADIFMTDFPYGRRMVSLTDWARLVEPEQPLAPTPYAYAVPKGDDAWLKAVDTFVAAVKADGRLRESAQRHGLLPIIAR</sequence>
<dbReference type="Proteomes" id="UP000078543">
    <property type="component" value="Unassembled WGS sequence"/>
</dbReference>
<reference evidence="4 5" key="1">
    <citation type="submission" date="2016-04" db="EMBL/GenBank/DDBJ databases">
        <title>Draft genome sequence of freshwater magnetotactic bacteria Magnetospirillum marisnigri SP-1 and Magnetospirillum moscoviense BB-1.</title>
        <authorList>
            <person name="Koziaeva V."/>
            <person name="Dziuba M.V."/>
            <person name="Ivanov T.M."/>
            <person name="Kuznetsov B."/>
            <person name="Grouzdev D.S."/>
        </authorList>
    </citation>
    <scope>NUCLEOTIDE SEQUENCE [LARGE SCALE GENOMIC DNA]</scope>
    <source>
        <strain evidence="4 5">BB-1</strain>
    </source>
</reference>
<dbReference type="Pfam" id="PF00497">
    <property type="entry name" value="SBP_bac_3"/>
    <property type="match status" value="1"/>
</dbReference>
<gene>
    <name evidence="4" type="ORF">A6A05_14375</name>
</gene>
<dbReference type="PANTHER" id="PTHR35936:SF17">
    <property type="entry name" value="ARGININE-BINDING EXTRACELLULAR PROTEIN ARTP"/>
    <property type="match status" value="1"/>
</dbReference>
<evidence type="ECO:0000313" key="5">
    <source>
        <dbReference type="Proteomes" id="UP000078543"/>
    </source>
</evidence>
<dbReference type="EMBL" id="LWQU01000154">
    <property type="protein sequence ID" value="OAN48813.1"/>
    <property type="molecule type" value="Genomic_DNA"/>
</dbReference>
<dbReference type="CDD" id="cd13530">
    <property type="entry name" value="PBP2_peptides_like"/>
    <property type="match status" value="1"/>
</dbReference>
<feature type="domain" description="Solute-binding protein family 3/N-terminal" evidence="3">
    <location>
        <begin position="39"/>
        <end position="263"/>
    </location>
</feature>
<keyword evidence="5" id="KW-1185">Reference proteome</keyword>
<dbReference type="SUPFAM" id="SSF53850">
    <property type="entry name" value="Periplasmic binding protein-like II"/>
    <property type="match status" value="1"/>
</dbReference>
<evidence type="ECO:0000256" key="2">
    <source>
        <dbReference type="SAM" id="SignalP"/>
    </source>
</evidence>
<dbReference type="Gene3D" id="3.40.190.10">
    <property type="entry name" value="Periplasmic binding protein-like II"/>
    <property type="match status" value="2"/>
</dbReference>
<evidence type="ECO:0000259" key="3">
    <source>
        <dbReference type="SMART" id="SM00062"/>
    </source>
</evidence>
<dbReference type="RefSeq" id="WP_068502365.1">
    <property type="nucleotide sequence ID" value="NZ_LWQU01000154.1"/>
</dbReference>
<accession>A0A178MJS0</accession>
<keyword evidence="1 2" id="KW-0732">Signal</keyword>